<reference evidence="1" key="1">
    <citation type="submission" date="2018-05" db="EMBL/GenBank/DDBJ databases">
        <authorList>
            <person name="Lanie J.A."/>
            <person name="Ng W.-L."/>
            <person name="Kazmierczak K.M."/>
            <person name="Andrzejewski T.M."/>
            <person name="Davidsen T.M."/>
            <person name="Wayne K.J."/>
            <person name="Tettelin H."/>
            <person name="Glass J.I."/>
            <person name="Rusch D."/>
            <person name="Podicherti R."/>
            <person name="Tsui H.-C.T."/>
            <person name="Winkler M.E."/>
        </authorList>
    </citation>
    <scope>NUCLEOTIDE SEQUENCE</scope>
</reference>
<organism evidence="1">
    <name type="scientific">marine metagenome</name>
    <dbReference type="NCBI Taxonomy" id="408172"/>
    <lineage>
        <taxon>unclassified sequences</taxon>
        <taxon>metagenomes</taxon>
        <taxon>ecological metagenomes</taxon>
    </lineage>
</organism>
<accession>A0A383B686</accession>
<dbReference type="AlphaFoldDB" id="A0A383B686"/>
<dbReference type="EMBL" id="UINC01197667">
    <property type="protein sequence ID" value="SVE15269.1"/>
    <property type="molecule type" value="Genomic_DNA"/>
</dbReference>
<gene>
    <name evidence="1" type="ORF">METZ01_LOCUS468123</name>
</gene>
<name>A0A383B686_9ZZZZ</name>
<proteinExistence type="predicted"/>
<protein>
    <submittedName>
        <fullName evidence="1">Uncharacterized protein</fullName>
    </submittedName>
</protein>
<sequence length="70" mass="7746">MMGSPDGDGIRWQHPVYKATAARLGKRSRGLIDRGSEPIDEFGDKVQARSNRTRFLVLSAVIVLALGYMI</sequence>
<feature type="non-terminal residue" evidence="1">
    <location>
        <position position="70"/>
    </location>
</feature>
<evidence type="ECO:0000313" key="1">
    <source>
        <dbReference type="EMBL" id="SVE15269.1"/>
    </source>
</evidence>